<proteinExistence type="predicted"/>
<dbReference type="SUPFAM" id="SSF54928">
    <property type="entry name" value="RNA-binding domain, RBD"/>
    <property type="match status" value="2"/>
</dbReference>
<evidence type="ECO:0000256" key="2">
    <source>
        <dbReference type="ARBA" id="ARBA00022884"/>
    </source>
</evidence>
<reference evidence="5" key="1">
    <citation type="journal article" date="2010" name="Science">
        <title>Plasticity of animal genome architecture unmasked by rapid evolution of a pelagic tunicate.</title>
        <authorList>
            <person name="Denoeud F."/>
            <person name="Henriet S."/>
            <person name="Mungpakdee S."/>
            <person name="Aury J.M."/>
            <person name="Da Silva C."/>
            <person name="Brinkmann H."/>
            <person name="Mikhaleva J."/>
            <person name="Olsen L.C."/>
            <person name="Jubin C."/>
            <person name="Canestro C."/>
            <person name="Bouquet J.M."/>
            <person name="Danks G."/>
            <person name="Poulain J."/>
            <person name="Campsteijn C."/>
            <person name="Adamski M."/>
            <person name="Cross I."/>
            <person name="Yadetie F."/>
            <person name="Muffato M."/>
            <person name="Louis A."/>
            <person name="Butcher S."/>
            <person name="Tsagkogeorga G."/>
            <person name="Konrad A."/>
            <person name="Singh S."/>
            <person name="Jensen M.F."/>
            <person name="Cong E.H."/>
            <person name="Eikeseth-Otteraa H."/>
            <person name="Noel B."/>
            <person name="Anthouard V."/>
            <person name="Porcel B.M."/>
            <person name="Kachouri-Lafond R."/>
            <person name="Nishino A."/>
            <person name="Ugolini M."/>
            <person name="Chourrout P."/>
            <person name="Nishida H."/>
            <person name="Aasland R."/>
            <person name="Huzurbazar S."/>
            <person name="Westhof E."/>
            <person name="Delsuc F."/>
            <person name="Lehrach H."/>
            <person name="Reinhardt R."/>
            <person name="Weissenbach J."/>
            <person name="Roy S.W."/>
            <person name="Artiguenave F."/>
            <person name="Postlethwait J.H."/>
            <person name="Manak J.R."/>
            <person name="Thompson E.M."/>
            <person name="Jaillon O."/>
            <person name="Du Pasquier L."/>
            <person name="Boudinot P."/>
            <person name="Liberles D.A."/>
            <person name="Volff J.N."/>
            <person name="Philippe H."/>
            <person name="Lenhard B."/>
            <person name="Roest Crollius H."/>
            <person name="Wincker P."/>
            <person name="Chourrout D."/>
        </authorList>
    </citation>
    <scope>NUCLEOTIDE SEQUENCE [LARGE SCALE GENOMIC DNA]</scope>
</reference>
<dbReference type="Gene3D" id="3.30.70.330">
    <property type="match status" value="2"/>
</dbReference>
<dbReference type="InterPro" id="IPR012677">
    <property type="entry name" value="Nucleotide-bd_a/b_plait_sf"/>
</dbReference>
<keyword evidence="6" id="KW-1185">Reference proteome</keyword>
<dbReference type="InterPro" id="IPR000504">
    <property type="entry name" value="RRM_dom"/>
</dbReference>
<dbReference type="OrthoDB" id="271725at2759"/>
<gene>
    <name evidence="5" type="ORF">GSOID_T00013327001</name>
</gene>
<feature type="domain" description="RRM" evidence="4">
    <location>
        <begin position="69"/>
        <end position="142"/>
    </location>
</feature>
<dbReference type="EMBL" id="FN653019">
    <property type="protein sequence ID" value="CBY22565.1"/>
    <property type="molecule type" value="Genomic_DNA"/>
</dbReference>
<protein>
    <recommendedName>
        <fullName evidence="4">RRM domain-containing protein</fullName>
    </recommendedName>
</protein>
<sequence>MPSKSPFPKLASAVTLNPNFNPSVLMSQPGSQIQWVPVTTPQGNWIPPFPGNASPTHDHHGHHEKLSETNLYIRGLSAETKDEDLHKMCERFGKIVSTKAIVDNENGKCKGYGFVDFEDPENARAAKESLAEDGIQIQFAKKQEEDPTNIYFSNLPEWISDKSLRDMLEPYGEVISTRILRHPGSPGTNEGRSKGVGFARMHGKEQCEKVISKFNGHPLTDPKNPTKPSGKPLLVKFADGGQKKKKNHQLNITTTFRRDEMPMAMEHFLPGFALPAGMPMHAPYLNMPVGHYQYPHNAFPAPFQLPVPADVLPQHSYSPILDAGDAEHSHSHSQAAYSNYQHFPNPMGDAMAAGEYQLSHHANQFQHAPLALE</sequence>
<organism evidence="5">
    <name type="scientific">Oikopleura dioica</name>
    <name type="common">Tunicate</name>
    <dbReference type="NCBI Taxonomy" id="34765"/>
    <lineage>
        <taxon>Eukaryota</taxon>
        <taxon>Metazoa</taxon>
        <taxon>Chordata</taxon>
        <taxon>Tunicata</taxon>
        <taxon>Appendicularia</taxon>
        <taxon>Copelata</taxon>
        <taxon>Oikopleuridae</taxon>
        <taxon>Oikopleura</taxon>
    </lineage>
</organism>
<dbReference type="AlphaFoldDB" id="E4WZG9"/>
<accession>E4WZG9</accession>
<evidence type="ECO:0000313" key="5">
    <source>
        <dbReference type="EMBL" id="CBY22565.1"/>
    </source>
</evidence>
<evidence type="ECO:0000256" key="3">
    <source>
        <dbReference type="PROSITE-ProRule" id="PRU00176"/>
    </source>
</evidence>
<dbReference type="InterPro" id="IPR035979">
    <property type="entry name" value="RBD_domain_sf"/>
</dbReference>
<feature type="domain" description="RRM" evidence="4">
    <location>
        <begin position="148"/>
        <end position="240"/>
    </location>
</feature>
<evidence type="ECO:0000256" key="1">
    <source>
        <dbReference type="ARBA" id="ARBA00022737"/>
    </source>
</evidence>
<evidence type="ECO:0000259" key="4">
    <source>
        <dbReference type="PROSITE" id="PS50102"/>
    </source>
</evidence>
<dbReference type="Pfam" id="PF00076">
    <property type="entry name" value="RRM_1"/>
    <property type="match status" value="2"/>
</dbReference>
<keyword evidence="1" id="KW-0677">Repeat</keyword>
<keyword evidence="2 3" id="KW-0694">RNA-binding</keyword>
<dbReference type="Proteomes" id="UP000001307">
    <property type="component" value="Unassembled WGS sequence"/>
</dbReference>
<dbReference type="PROSITE" id="PS50102">
    <property type="entry name" value="RRM"/>
    <property type="match status" value="2"/>
</dbReference>
<dbReference type="InParanoid" id="E4WZG9"/>
<name>E4WZG9_OIKDI</name>
<dbReference type="SMART" id="SM00360">
    <property type="entry name" value="RRM"/>
    <property type="match status" value="2"/>
</dbReference>
<dbReference type="GO" id="GO:0003723">
    <property type="term" value="F:RNA binding"/>
    <property type="evidence" value="ECO:0007669"/>
    <property type="project" value="UniProtKB-UniRule"/>
</dbReference>
<evidence type="ECO:0000313" key="6">
    <source>
        <dbReference type="Proteomes" id="UP000001307"/>
    </source>
</evidence>
<dbReference type="PANTHER" id="PTHR24012">
    <property type="entry name" value="RNA BINDING PROTEIN"/>
    <property type="match status" value="1"/>
</dbReference>